<dbReference type="GO" id="GO:0005634">
    <property type="term" value="C:nucleus"/>
    <property type="evidence" value="ECO:0007669"/>
    <property type="project" value="UniProtKB-SubCell"/>
</dbReference>
<dbReference type="PROSITE" id="PS01359">
    <property type="entry name" value="ZF_PHD_1"/>
    <property type="match status" value="2"/>
</dbReference>
<dbReference type="ExpressionAtlas" id="A0A1D6QRM7">
    <property type="expression patterns" value="baseline and differential"/>
</dbReference>
<dbReference type="InterPro" id="IPR011011">
    <property type="entry name" value="Znf_FYVE_PHD"/>
</dbReference>
<dbReference type="EMBL" id="CM000780">
    <property type="protein sequence ID" value="AQK60149.1"/>
    <property type="molecule type" value="Genomic_DNA"/>
</dbReference>
<dbReference type="IntAct" id="A0A1D6QRM7">
    <property type="interactions" value="13"/>
</dbReference>
<evidence type="ECO:0000256" key="3">
    <source>
        <dbReference type="ARBA" id="ARBA00022723"/>
    </source>
</evidence>
<evidence type="ECO:0000256" key="1">
    <source>
        <dbReference type="ARBA" id="ARBA00004123"/>
    </source>
</evidence>
<feature type="compositionally biased region" description="Basic residues" evidence="10">
    <location>
        <begin position="2137"/>
        <end position="2147"/>
    </location>
</feature>
<dbReference type="GO" id="GO:0003677">
    <property type="term" value="F:DNA binding"/>
    <property type="evidence" value="ECO:0007669"/>
    <property type="project" value="UniProtKB-KW"/>
</dbReference>
<feature type="region of interest" description="Disordered" evidence="10">
    <location>
        <begin position="2126"/>
        <end position="2147"/>
    </location>
</feature>
<evidence type="ECO:0000256" key="4">
    <source>
        <dbReference type="ARBA" id="ARBA00022771"/>
    </source>
</evidence>
<protein>
    <submittedName>
        <fullName evidence="13">Methyl-CpG-binding domain-containing protein 9</fullName>
    </submittedName>
</protein>
<comment type="subcellular location">
    <subcellularLocation>
        <location evidence="1">Nucleus</location>
    </subcellularLocation>
</comment>
<keyword evidence="2" id="KW-0808">Transferase</keyword>
<dbReference type="GO" id="GO:0000785">
    <property type="term" value="C:chromatin"/>
    <property type="evidence" value="ECO:0007669"/>
    <property type="project" value="UniProtKB-ARBA"/>
</dbReference>
<dbReference type="GO" id="GO:0016740">
    <property type="term" value="F:transferase activity"/>
    <property type="evidence" value="ECO:0007669"/>
    <property type="project" value="UniProtKB-KW"/>
</dbReference>
<dbReference type="CDD" id="cd15519">
    <property type="entry name" value="PHD1_Lid2p_like"/>
    <property type="match status" value="1"/>
</dbReference>
<keyword evidence="9" id="KW-0175">Coiled coil</keyword>
<dbReference type="PANTHER" id="PTHR47162">
    <property type="entry name" value="OS02G0192300 PROTEIN"/>
    <property type="match status" value="1"/>
</dbReference>
<feature type="domain" description="Bromo" evidence="11">
    <location>
        <begin position="1180"/>
        <end position="1228"/>
    </location>
</feature>
<feature type="region of interest" description="Disordered" evidence="10">
    <location>
        <begin position="1829"/>
        <end position="1852"/>
    </location>
</feature>
<feature type="compositionally biased region" description="Basic and acidic residues" evidence="10">
    <location>
        <begin position="1837"/>
        <end position="1852"/>
    </location>
</feature>
<evidence type="ECO:0000256" key="6">
    <source>
        <dbReference type="ARBA" id="ARBA00023117"/>
    </source>
</evidence>
<dbReference type="GO" id="GO:0140993">
    <property type="term" value="F:histone modifying activity"/>
    <property type="evidence" value="ECO:0007669"/>
    <property type="project" value="UniProtKB-ARBA"/>
</dbReference>
<dbReference type="InterPro" id="IPR003888">
    <property type="entry name" value="FYrich_N"/>
</dbReference>
<feature type="region of interest" description="Disordered" evidence="10">
    <location>
        <begin position="731"/>
        <end position="758"/>
    </location>
</feature>
<keyword evidence="5" id="KW-0862">Zinc</keyword>
<sequence length="2147" mass="237927">MDRPPHLVIDLNEAPPPPSSDTPPAQAPSPPQELAPPVQAPPPPPPPPPPPQFPPLLPPQLPLGAPNQQVRLQQEALDVVLRVHRPLELRNTPFGPIGNVPAGLLPGLGLPLLPLQPPAPHPGEAGWGNPPAPCSSCGRQEILGGTLVCDACDRGFHPNCVRVWPPLFPPPPPPGPPGARRPRAAANEDWICPACERRGARSTRWKLGAVELDINAAPPEDPVTVIANDIRRQLLELFLIIIIIDYIDSICLAIELLSLRGYESEQNITDGPQLTVANLPHFEGGHLQNTTLYDGMQFMPAFDLAQCFGMRQNFTSMDQDLIADGNVPQRSAHLRRRRDLPQTSTLPKVAVNHELGSAGTSMDPSFFNNTIKQSPSENRSSLKPPIFLMENSNHQPHHHTVALPVQYSDFFITSLGEIDNRTSYHNSYQIWPVGFTSYWHDRVTGSLFECEVHDGGNFGPLFKMRRLPCSAFQLPDASTTVCLNVVRNADTIETKEGSDLIEDTANDANDNISMLLSDFSETNQDFLSCLGNDLEGKESLGCSNVETKDMTVPDVLSDPGSFSWAPTNDANMYDKIGDFSYEGTSPSSVWRMISCAMMEACEKMYKEHGHLVLFCTHSSEKSPFDYESGPQRTDGPFNLLAKFCSSNGPKVPQFIEKENDVQSTCALLKEWLYPDRIGFDLEFVQEFVESLPKSGACSHYQFLCNRTGINSSLTIASGTLVAVNKNSPMHARHGSVVSGPQDHAQPSSSSIRELPPGNPISRKLAPELAGDVFQILEFLGRFAEIIGLKELPSIEQVEDELIDPWPMHPNKNDIHNYMDHNPPMNSPANVSSSYSNGESGITSIEEMVYVSIPVETSSAREAAQNKLAAQTLGRCSGLVLPEIHIALLKVLFTELVSRVAIFVDPSIDLKESKSRRGRKRDTDTLTRELKIDMLTANNLTWPELARRYILAVSSMSGCMDLSDISSREGVKLFRCLQGDGGILCGALPGVVGMEKDASLLAEAETLICNSSANEGNTVFMMDYKDTDIVDSPEEPASDTTLPDWVKSLEPVRKLPTNVGTRIRKCVYEALERKPPEWARKILEHSISKEVYKGNASGPTKKAVLSVLTEACRTKVPQNTEKPRKERNIISISEAVLKKCRIALRRAISSDESKQFANLLGTTLTNSNENEDEGILGFPGMVSRPLDFRTIDIRLAKGAYRGSWEAFLDDVQEVICNLQTAFADRPEVLIMVVALSESFESLYKTEVQDLVEKFDRYLSNENDSSEIHQELQDALTAANNKLPKAPWEDGVCKVCGIDRDDESVLLCDNCDSEYHTYCLNPPLARIPLGNWYCPSCTAQTHVAVQEQKKCLGEEAHVFIEKLNKLAVAMDEKEYWELTVAERIYLLKFLCDELHNTALIREHLDQCSDKSNDLQQKLRHLNYELKELRYRVEIKNPYATQSRWMKNDQVSNSSGLVENQQRAMPTASEHLEEAEQVNVGVNLNNPAEGVPAALLDVGKPCSTDNGISSTSVIEGNKSLGLSEQPSKIITDQTDRDSIAEGSNSCEKSLVGKSGTCDPNVGETHAATVINAPNGDLPDENAMTLSQDNIETSTSKLVDHDADMNESNNLLERISQLHGSISTVESQLSMASLRGECLGRDSVGRLYWVTGRPCKRPRLVADGSMMIPKDRDISMVTSHSQSTFDRGWNSASLVIYESDEEMKCLVDWLRDIDPREKDLKDSILHWQKSIYRQASFPITDPPVSKFSKSEPLMELPNTNAFIVLEQKYGLQTDQDTSELSKRRGTKSRSGSEERVYRCDCLEPIWPSRHHCLNCHETYLTLMEYEGHNGGKCTSSNDCPNESKEIDEPKLKGSKSDIKEKDPVVHNCSVEPSNSGKLESCPYDFEEICRKFTTNDSIKETVKEIGLLGSNGIPSCVPSPAYFLDPPVLLNESKRNDDKPNDWTSSLQECQAVSAKMSGQEGSQVGQDFSGNAGDEELPKSKKPVRDSTSAKEAPSTDISTRLLTVNGGLVPESSLMPVIGRNFHILKQLKINLLDIEAALPEEAFRASKSQQIRRRSWRAFVKDAELISYVVLAINFLQSMIKAEFLKKDWWYWSSFTAAIKTTTVSSLALRIYTLDDCIMYTKDPAPNLQPADNARSGNKGKRKKDIDS</sequence>
<gene>
    <name evidence="13" type="ORF">ZEAMMB73_Zm00001d053697</name>
</gene>
<evidence type="ECO:0000256" key="9">
    <source>
        <dbReference type="SAM" id="Coils"/>
    </source>
</evidence>
<keyword evidence="6" id="KW-0103">Bromodomain</keyword>
<dbReference type="STRING" id="4577.A0A1D6QRM7"/>
<dbReference type="SUPFAM" id="SSF57903">
    <property type="entry name" value="FYVE/PHD zinc finger"/>
    <property type="match status" value="2"/>
</dbReference>
<feature type="domain" description="PHD-type" evidence="12">
    <location>
        <begin position="131"/>
        <end position="198"/>
    </location>
</feature>
<organism evidence="13">
    <name type="scientific">Zea mays</name>
    <name type="common">Maize</name>
    <dbReference type="NCBI Taxonomy" id="4577"/>
    <lineage>
        <taxon>Eukaryota</taxon>
        <taxon>Viridiplantae</taxon>
        <taxon>Streptophyta</taxon>
        <taxon>Embryophyta</taxon>
        <taxon>Tracheophyta</taxon>
        <taxon>Spermatophyta</taxon>
        <taxon>Magnoliopsida</taxon>
        <taxon>Liliopsida</taxon>
        <taxon>Poales</taxon>
        <taxon>Poaceae</taxon>
        <taxon>PACMAD clade</taxon>
        <taxon>Panicoideae</taxon>
        <taxon>Andropogonodae</taxon>
        <taxon>Andropogoneae</taxon>
        <taxon>Tripsacinae</taxon>
        <taxon>Zea</taxon>
    </lineage>
</organism>
<evidence type="ECO:0000256" key="8">
    <source>
        <dbReference type="ARBA" id="ARBA00023242"/>
    </source>
</evidence>
<keyword evidence="7" id="KW-0238">DNA-binding</keyword>
<feature type="region of interest" description="Disordered" evidence="10">
    <location>
        <begin position="1951"/>
        <end position="1993"/>
    </location>
</feature>
<dbReference type="InterPro" id="IPR001965">
    <property type="entry name" value="Znf_PHD"/>
</dbReference>
<evidence type="ECO:0000259" key="11">
    <source>
        <dbReference type="PROSITE" id="PS50014"/>
    </source>
</evidence>
<reference evidence="13" key="1">
    <citation type="submission" date="2015-12" db="EMBL/GenBank/DDBJ databases">
        <title>Update maize B73 reference genome by single molecule sequencing technologies.</title>
        <authorList>
            <consortium name="Maize Genome Sequencing Project"/>
            <person name="Ware D."/>
        </authorList>
    </citation>
    <scope>NUCLEOTIDE SEQUENCE</scope>
    <source>
        <tissue evidence="13">Seedling</tissue>
    </source>
</reference>
<dbReference type="SMART" id="SM00249">
    <property type="entry name" value="PHD"/>
    <property type="match status" value="2"/>
</dbReference>
<dbReference type="InterPro" id="IPR013083">
    <property type="entry name" value="Znf_RING/FYVE/PHD"/>
</dbReference>
<dbReference type="InterPro" id="IPR028942">
    <property type="entry name" value="WHIM1_dom"/>
</dbReference>
<dbReference type="InterPro" id="IPR003889">
    <property type="entry name" value="FYrich_C"/>
</dbReference>
<feature type="compositionally biased region" description="Pro residues" evidence="10">
    <location>
        <begin position="14"/>
        <end position="61"/>
    </location>
</feature>
<evidence type="ECO:0000259" key="12">
    <source>
        <dbReference type="PROSITE" id="PS50016"/>
    </source>
</evidence>
<dbReference type="Pfam" id="PF15612">
    <property type="entry name" value="WHIM1"/>
    <property type="match status" value="1"/>
</dbReference>
<evidence type="ECO:0000313" key="13">
    <source>
        <dbReference type="EMBL" id="AQK60149.1"/>
    </source>
</evidence>
<feature type="domain" description="PHD-type" evidence="12">
    <location>
        <begin position="1288"/>
        <end position="1338"/>
    </location>
</feature>
<dbReference type="InParanoid" id="A0A1D6QRM7"/>
<dbReference type="GO" id="GO:0008270">
    <property type="term" value="F:zinc ion binding"/>
    <property type="evidence" value="ECO:0007669"/>
    <property type="project" value="UniProtKB-KW"/>
</dbReference>
<dbReference type="InterPro" id="IPR036427">
    <property type="entry name" value="Bromodomain-like_sf"/>
</dbReference>
<dbReference type="Pfam" id="PF00628">
    <property type="entry name" value="PHD"/>
    <property type="match status" value="2"/>
</dbReference>
<dbReference type="PROSITE" id="PS50014">
    <property type="entry name" value="BROMODOMAIN_2"/>
    <property type="match status" value="1"/>
</dbReference>
<keyword evidence="4" id="KW-0863">Zinc-finger</keyword>
<evidence type="ECO:0000256" key="7">
    <source>
        <dbReference type="ARBA" id="ARBA00023125"/>
    </source>
</evidence>
<evidence type="ECO:0000256" key="5">
    <source>
        <dbReference type="ARBA" id="ARBA00022833"/>
    </source>
</evidence>
<evidence type="ECO:0000256" key="2">
    <source>
        <dbReference type="ARBA" id="ARBA00022679"/>
    </source>
</evidence>
<dbReference type="Gene3D" id="3.30.40.10">
    <property type="entry name" value="Zinc/RING finger domain, C3HC4 (zinc finger)"/>
    <property type="match status" value="2"/>
</dbReference>
<dbReference type="PROSITE" id="PS50016">
    <property type="entry name" value="ZF_PHD_2"/>
    <property type="match status" value="2"/>
</dbReference>
<dbReference type="Gene3D" id="1.20.920.10">
    <property type="entry name" value="Bromodomain-like"/>
    <property type="match status" value="1"/>
</dbReference>
<feature type="region of interest" description="Disordered" evidence="10">
    <location>
        <begin position="1"/>
        <end position="64"/>
    </location>
</feature>
<feature type="compositionally biased region" description="Basic and acidic residues" evidence="10">
    <location>
        <begin position="1973"/>
        <end position="1986"/>
    </location>
</feature>
<dbReference type="PROSITE" id="PS51543">
    <property type="entry name" value="FYRC"/>
    <property type="match status" value="1"/>
</dbReference>
<dbReference type="PANTHER" id="PTHR47162:SF10">
    <property type="entry name" value="METHYL-CPG-BINDING DOMAIN-CONTAINING PROTEIN 9 ISOFORM X1"/>
    <property type="match status" value="1"/>
</dbReference>
<dbReference type="Gene3D" id="3.30.160.360">
    <property type="match status" value="1"/>
</dbReference>
<dbReference type="InterPro" id="IPR019786">
    <property type="entry name" value="Zinc_finger_PHD-type_CS"/>
</dbReference>
<dbReference type="SUPFAM" id="SSF47370">
    <property type="entry name" value="Bromodomain"/>
    <property type="match status" value="1"/>
</dbReference>
<keyword evidence="3" id="KW-0479">Metal-binding</keyword>
<dbReference type="PROSITE" id="PS51542">
    <property type="entry name" value="FYRN"/>
    <property type="match status" value="1"/>
</dbReference>
<dbReference type="InterPro" id="IPR019787">
    <property type="entry name" value="Znf_PHD-finger"/>
</dbReference>
<dbReference type="InterPro" id="IPR001487">
    <property type="entry name" value="Bromodomain"/>
</dbReference>
<feature type="compositionally biased region" description="Polar residues" evidence="10">
    <location>
        <begin position="1956"/>
        <end position="1966"/>
    </location>
</feature>
<evidence type="ECO:0000256" key="10">
    <source>
        <dbReference type="SAM" id="MobiDB-lite"/>
    </source>
</evidence>
<name>A0A1D6QRM7_MAIZE</name>
<feature type="coiled-coil region" evidence="9">
    <location>
        <begin position="1402"/>
        <end position="1429"/>
    </location>
</feature>
<proteinExistence type="predicted"/>
<keyword evidence="8" id="KW-0539">Nucleus</keyword>
<accession>A0A1D6QRM7</accession>